<feature type="transmembrane region" description="Helical" evidence="9">
    <location>
        <begin position="243"/>
        <end position="262"/>
    </location>
</feature>
<keyword evidence="8 9" id="KW-0472">Membrane</keyword>
<comment type="function">
    <text evidence="9">Catalyzes the prenylation of para-hydroxybenzoate (PHB) with an all-trans polyprenyl group. Mediates the second step in the final reaction sequence of coenzyme Q (CoQ) biosynthesis, which is the condensation of the polyisoprenoid side chain with PHB, generating the first membrane-bound Q intermediate.</text>
</comment>
<keyword evidence="9" id="KW-0496">Mitochondrion</keyword>
<gene>
    <name evidence="10" type="ORF">NEOLEDRAFT_298930</name>
</gene>
<dbReference type="Pfam" id="PF01040">
    <property type="entry name" value="UbiA"/>
    <property type="match status" value="1"/>
</dbReference>
<feature type="transmembrane region" description="Helical" evidence="9">
    <location>
        <begin position="196"/>
        <end position="215"/>
    </location>
</feature>
<dbReference type="GO" id="GO:0006744">
    <property type="term" value="P:ubiquinone biosynthetic process"/>
    <property type="evidence" value="ECO:0007669"/>
    <property type="project" value="UniProtKB-UniRule"/>
</dbReference>
<dbReference type="GO" id="GO:0008299">
    <property type="term" value="P:isoprenoid biosynthetic process"/>
    <property type="evidence" value="ECO:0007669"/>
    <property type="project" value="UniProtKB-UniRule"/>
</dbReference>
<evidence type="ECO:0000256" key="4">
    <source>
        <dbReference type="ARBA" id="ARBA00005985"/>
    </source>
</evidence>
<proteinExistence type="inferred from homology"/>
<keyword evidence="6 9" id="KW-0812">Transmembrane</keyword>
<keyword evidence="9" id="KW-0831">Ubiquinone biosynthesis</keyword>
<dbReference type="InterPro" id="IPR044878">
    <property type="entry name" value="UbiA_sf"/>
</dbReference>
<dbReference type="InParanoid" id="A0A165VQ69"/>
<evidence type="ECO:0000313" key="10">
    <source>
        <dbReference type="EMBL" id="KZT30012.1"/>
    </source>
</evidence>
<feature type="transmembrane region" description="Helical" evidence="9">
    <location>
        <begin position="269"/>
        <end position="288"/>
    </location>
</feature>
<dbReference type="EMBL" id="KV425552">
    <property type="protein sequence ID" value="KZT30012.1"/>
    <property type="molecule type" value="Genomic_DNA"/>
</dbReference>
<comment type="similarity">
    <text evidence="4 9">Belongs to the UbiA prenyltransferase family.</text>
</comment>
<dbReference type="Gene3D" id="1.10.357.140">
    <property type="entry name" value="UbiA prenyltransferase"/>
    <property type="match status" value="1"/>
</dbReference>
<keyword evidence="5 9" id="KW-0808">Transferase</keyword>
<dbReference type="GO" id="GO:0005743">
    <property type="term" value="C:mitochondrial inner membrane"/>
    <property type="evidence" value="ECO:0007669"/>
    <property type="project" value="UniProtKB-SubCell"/>
</dbReference>
<dbReference type="OrthoDB" id="18170at2759"/>
<dbReference type="InterPro" id="IPR000537">
    <property type="entry name" value="UbiA_prenyltransferase"/>
</dbReference>
<dbReference type="Gene3D" id="1.20.120.1780">
    <property type="entry name" value="UbiA prenyltransferase"/>
    <property type="match status" value="1"/>
</dbReference>
<dbReference type="PANTHER" id="PTHR11048:SF28">
    <property type="entry name" value="4-HYDROXYBENZOATE POLYPRENYLTRANSFERASE, MITOCHONDRIAL"/>
    <property type="match status" value="1"/>
</dbReference>
<name>A0A165VQ69_9AGAM</name>
<protein>
    <recommendedName>
        <fullName evidence="9">4-hydroxybenzoate polyprenyltransferase, mitochondrial</fullName>
        <shortName evidence="9">4-HB polyprenyltransferase</shortName>
        <ecNumber evidence="9">2.5.1.39</ecNumber>
    </recommendedName>
    <alternativeName>
        <fullName evidence="9">Para-hydroxybenzoate--polyprenyltransferase</fullName>
        <shortName evidence="9">PHB:PPT</shortName>
        <shortName evidence="9">PHB:polyprenyltransferase</shortName>
    </alternativeName>
</protein>
<dbReference type="STRING" id="1314782.A0A165VQ69"/>
<evidence type="ECO:0000256" key="7">
    <source>
        <dbReference type="ARBA" id="ARBA00022989"/>
    </source>
</evidence>
<dbReference type="GO" id="GO:0008412">
    <property type="term" value="F:4-hydroxybenzoate polyprenyltransferase activity"/>
    <property type="evidence" value="ECO:0007669"/>
    <property type="project" value="UniProtKB-EC"/>
</dbReference>
<organism evidence="10 11">
    <name type="scientific">Neolentinus lepideus HHB14362 ss-1</name>
    <dbReference type="NCBI Taxonomy" id="1314782"/>
    <lineage>
        <taxon>Eukaryota</taxon>
        <taxon>Fungi</taxon>
        <taxon>Dikarya</taxon>
        <taxon>Basidiomycota</taxon>
        <taxon>Agaricomycotina</taxon>
        <taxon>Agaricomycetes</taxon>
        <taxon>Gloeophyllales</taxon>
        <taxon>Gloeophyllaceae</taxon>
        <taxon>Neolentinus</taxon>
    </lineage>
</organism>
<evidence type="ECO:0000256" key="9">
    <source>
        <dbReference type="HAMAP-Rule" id="MF_03189"/>
    </source>
</evidence>
<feature type="transmembrane region" description="Helical" evidence="9">
    <location>
        <begin position="148"/>
        <end position="166"/>
    </location>
</feature>
<comment type="subcellular location">
    <subcellularLocation>
        <location evidence="2">Membrane</location>
        <topology evidence="2">Multi-pass membrane protein</topology>
    </subcellularLocation>
    <subcellularLocation>
        <location evidence="9">Mitochondrion inner membrane</location>
        <topology evidence="9">Multi-pass membrane protein</topology>
        <orientation evidence="9">Matrix side</orientation>
    </subcellularLocation>
</comment>
<dbReference type="HAMAP" id="MF_01635">
    <property type="entry name" value="UbiA"/>
    <property type="match status" value="1"/>
</dbReference>
<dbReference type="InterPro" id="IPR006370">
    <property type="entry name" value="HB_polyprenyltransferase-like"/>
</dbReference>
<dbReference type="InterPro" id="IPR039653">
    <property type="entry name" value="Prenyltransferase"/>
</dbReference>
<keyword evidence="11" id="KW-1185">Reference proteome</keyword>
<dbReference type="PANTHER" id="PTHR11048">
    <property type="entry name" value="PRENYLTRANSFERASES"/>
    <property type="match status" value="1"/>
</dbReference>
<evidence type="ECO:0000256" key="3">
    <source>
        <dbReference type="ARBA" id="ARBA00005179"/>
    </source>
</evidence>
<feature type="transmembrane region" description="Helical" evidence="9">
    <location>
        <begin position="48"/>
        <end position="67"/>
    </location>
</feature>
<evidence type="ECO:0000256" key="2">
    <source>
        <dbReference type="ARBA" id="ARBA00004141"/>
    </source>
</evidence>
<dbReference type="PROSITE" id="PS00943">
    <property type="entry name" value="UBIA"/>
    <property type="match status" value="1"/>
</dbReference>
<feature type="transmembrane region" description="Helical" evidence="9">
    <location>
        <begin position="79"/>
        <end position="99"/>
    </location>
</feature>
<evidence type="ECO:0000256" key="8">
    <source>
        <dbReference type="ARBA" id="ARBA00023136"/>
    </source>
</evidence>
<comment type="pathway">
    <text evidence="9">Cofactor biosynthesis; ubiquinone biosynthesis.</text>
</comment>
<dbReference type="UniPathway" id="UPA00232"/>
<dbReference type="CDD" id="cd13959">
    <property type="entry name" value="PT_UbiA_COQ2"/>
    <property type="match status" value="1"/>
</dbReference>
<dbReference type="EC" id="2.5.1.39" evidence="9"/>
<evidence type="ECO:0000256" key="6">
    <source>
        <dbReference type="ARBA" id="ARBA00022692"/>
    </source>
</evidence>
<feature type="transmembrane region" description="Helical" evidence="9">
    <location>
        <begin position="172"/>
        <end position="189"/>
    </location>
</feature>
<dbReference type="FunFam" id="1.20.120.1780:FF:000001">
    <property type="entry name" value="4-hydroxybenzoate octaprenyltransferase"/>
    <property type="match status" value="1"/>
</dbReference>
<accession>A0A165VQ69</accession>
<keyword evidence="9" id="KW-0414">Isoprene biosynthesis</keyword>
<dbReference type="FunFam" id="1.10.357.140:FF:000008">
    <property type="entry name" value="4-hydroxybenzoate octaprenyltransferase"/>
    <property type="match status" value="1"/>
</dbReference>
<comment type="pathway">
    <text evidence="3">Secondary metabolite biosynthesis.</text>
</comment>
<dbReference type="AlphaFoldDB" id="A0A165VQ69"/>
<dbReference type="NCBIfam" id="TIGR01474">
    <property type="entry name" value="ubiA_proteo"/>
    <property type="match status" value="1"/>
</dbReference>
<sequence>MRAVLRSSCLFPLSRAMTVNTANSISPASHRSKLKLYFELTRLHKFPAGSLLVFWPCAWGLTMAAYRNSMPPAEFILKLIGYLVGSTLVHNAACIINDICDIDFDRQVERTKTRPLASGAVSVFEAVLLLFVHLIACLWMLSWTNNSAWIWGLVGIFPLHGLYPLMKRWTDWPQAWLGLAMNWGFTIALSSEFGRLALPIFVPFITGCVCWTIFYDTIYACQDKKDDKNIGVKSTALLFGSNIRPILFFFAAIFVGCLVHLGNMNEQGALFYFISICGSAVHLLWQVMTVDFDNPSDCWKKFRANDDAGFIIWAGMLADYILSRSA</sequence>
<keyword evidence="7 9" id="KW-1133">Transmembrane helix</keyword>
<evidence type="ECO:0000256" key="1">
    <source>
        <dbReference type="ARBA" id="ARBA00001946"/>
    </source>
</evidence>
<feature type="transmembrane region" description="Helical" evidence="9">
    <location>
        <begin position="119"/>
        <end position="141"/>
    </location>
</feature>
<reference evidence="10 11" key="1">
    <citation type="journal article" date="2016" name="Mol. Biol. Evol.">
        <title>Comparative Genomics of Early-Diverging Mushroom-Forming Fungi Provides Insights into the Origins of Lignocellulose Decay Capabilities.</title>
        <authorList>
            <person name="Nagy L.G."/>
            <person name="Riley R."/>
            <person name="Tritt A."/>
            <person name="Adam C."/>
            <person name="Daum C."/>
            <person name="Floudas D."/>
            <person name="Sun H."/>
            <person name="Yadav J.S."/>
            <person name="Pangilinan J."/>
            <person name="Larsson K.H."/>
            <person name="Matsuura K."/>
            <person name="Barry K."/>
            <person name="Labutti K."/>
            <person name="Kuo R."/>
            <person name="Ohm R.A."/>
            <person name="Bhattacharya S.S."/>
            <person name="Shirouzu T."/>
            <person name="Yoshinaga Y."/>
            <person name="Martin F.M."/>
            <person name="Grigoriev I.V."/>
            <person name="Hibbett D.S."/>
        </authorList>
    </citation>
    <scope>NUCLEOTIDE SEQUENCE [LARGE SCALE GENOMIC DNA]</scope>
    <source>
        <strain evidence="10 11">HHB14362 ss-1</strain>
    </source>
</reference>
<comment type="cofactor">
    <cofactor evidence="1 9">
        <name>Mg(2+)</name>
        <dbReference type="ChEBI" id="CHEBI:18420"/>
    </cofactor>
</comment>
<dbReference type="Proteomes" id="UP000076761">
    <property type="component" value="Unassembled WGS sequence"/>
</dbReference>
<evidence type="ECO:0000256" key="5">
    <source>
        <dbReference type="ARBA" id="ARBA00022679"/>
    </source>
</evidence>
<comment type="catalytic activity">
    <reaction evidence="9">
        <text>an all-trans-polyprenyl diphosphate + 4-hydroxybenzoate = a 4-hydroxy-3-(all-trans-polyprenyl)benzoate + diphosphate</text>
        <dbReference type="Rhea" id="RHEA:44504"/>
        <dbReference type="Rhea" id="RHEA-COMP:9514"/>
        <dbReference type="Rhea" id="RHEA-COMP:9564"/>
        <dbReference type="ChEBI" id="CHEBI:17879"/>
        <dbReference type="ChEBI" id="CHEBI:33019"/>
        <dbReference type="ChEBI" id="CHEBI:58914"/>
        <dbReference type="ChEBI" id="CHEBI:78396"/>
        <dbReference type="EC" id="2.5.1.39"/>
    </reaction>
</comment>
<keyword evidence="9" id="KW-0999">Mitochondrion inner membrane</keyword>
<dbReference type="InterPro" id="IPR030470">
    <property type="entry name" value="UbiA_prenylTrfase_CS"/>
</dbReference>
<evidence type="ECO:0000313" key="11">
    <source>
        <dbReference type="Proteomes" id="UP000076761"/>
    </source>
</evidence>